<organism evidence="1 2">
    <name type="scientific">Euphydryas editha</name>
    <name type="common">Edith's checkerspot</name>
    <dbReference type="NCBI Taxonomy" id="104508"/>
    <lineage>
        <taxon>Eukaryota</taxon>
        <taxon>Metazoa</taxon>
        <taxon>Ecdysozoa</taxon>
        <taxon>Arthropoda</taxon>
        <taxon>Hexapoda</taxon>
        <taxon>Insecta</taxon>
        <taxon>Pterygota</taxon>
        <taxon>Neoptera</taxon>
        <taxon>Endopterygota</taxon>
        <taxon>Lepidoptera</taxon>
        <taxon>Glossata</taxon>
        <taxon>Ditrysia</taxon>
        <taxon>Papilionoidea</taxon>
        <taxon>Nymphalidae</taxon>
        <taxon>Nymphalinae</taxon>
        <taxon>Euphydryas</taxon>
    </lineage>
</organism>
<dbReference type="EMBL" id="CAKOGL010000015">
    <property type="protein sequence ID" value="CAH2095760.1"/>
    <property type="molecule type" value="Genomic_DNA"/>
</dbReference>
<gene>
    <name evidence="1" type="ORF">EEDITHA_LOCUS11178</name>
</gene>
<dbReference type="Proteomes" id="UP001153954">
    <property type="component" value="Unassembled WGS sequence"/>
</dbReference>
<proteinExistence type="predicted"/>
<keyword evidence="2" id="KW-1185">Reference proteome</keyword>
<comment type="caution">
    <text evidence="1">The sequence shown here is derived from an EMBL/GenBank/DDBJ whole genome shotgun (WGS) entry which is preliminary data.</text>
</comment>
<dbReference type="AlphaFoldDB" id="A0AAU9UDC5"/>
<reference evidence="1" key="1">
    <citation type="submission" date="2022-03" db="EMBL/GenBank/DDBJ databases">
        <authorList>
            <person name="Tunstrom K."/>
        </authorList>
    </citation>
    <scope>NUCLEOTIDE SEQUENCE</scope>
</reference>
<accession>A0AAU9UDC5</accession>
<evidence type="ECO:0000313" key="1">
    <source>
        <dbReference type="EMBL" id="CAH2095760.1"/>
    </source>
</evidence>
<name>A0AAU9UDC5_EUPED</name>
<evidence type="ECO:0000313" key="2">
    <source>
        <dbReference type="Proteomes" id="UP001153954"/>
    </source>
</evidence>
<sequence length="87" mass="9034">MAFQALSELTMDFATAGNDGQTTETTAVGVLRTGVRADVLDEAGAAAEGLGAVLALVRHVARVRLAVLRQCAVASADIVALLRYYSL</sequence>
<protein>
    <submittedName>
        <fullName evidence="1">Uncharacterized protein</fullName>
    </submittedName>
</protein>